<keyword evidence="3 7" id="KW-1133">Transmembrane helix</keyword>
<dbReference type="RefSeq" id="XP_025371424.1">
    <property type="nucleotide sequence ID" value="XM_025515954.1"/>
</dbReference>
<dbReference type="PANTHER" id="PTHR12297">
    <property type="entry name" value="HYPOXIA-INDUCBILE GENE 1 HIG1 -RELATED"/>
    <property type="match status" value="1"/>
</dbReference>
<dbReference type="Gene3D" id="6.10.140.1320">
    <property type="match status" value="1"/>
</dbReference>
<evidence type="ECO:0000256" key="3">
    <source>
        <dbReference type="ARBA" id="ARBA00022989"/>
    </source>
</evidence>
<comment type="subcellular location">
    <subcellularLocation>
        <location evidence="1">Mitochondrion membrane</location>
    </subcellularLocation>
</comment>
<feature type="domain" description="HIG1" evidence="8">
    <location>
        <begin position="1"/>
        <end position="94"/>
    </location>
</feature>
<dbReference type="EMBL" id="KZ819362">
    <property type="protein sequence ID" value="PWN44264.1"/>
    <property type="molecule type" value="Genomic_DNA"/>
</dbReference>
<evidence type="ECO:0000313" key="9">
    <source>
        <dbReference type="EMBL" id="PWN44264.1"/>
    </source>
</evidence>
<keyword evidence="10" id="KW-1185">Reference proteome</keyword>
<feature type="transmembrane region" description="Helical" evidence="7">
    <location>
        <begin position="31"/>
        <end position="50"/>
    </location>
</feature>
<dbReference type="PANTHER" id="PTHR12297:SF3">
    <property type="entry name" value="HIG1 DOMAIN FAMILY MEMBER 1A"/>
    <property type="match status" value="1"/>
</dbReference>
<dbReference type="PROSITE" id="PS51503">
    <property type="entry name" value="HIG1"/>
    <property type="match status" value="1"/>
</dbReference>
<keyword evidence="2 7" id="KW-0812">Transmembrane</keyword>
<sequence>MSQVPVPPSAPAAPVELPKDKLWRKLKQEPIVPIGCLATCGALLWASYALRKGDRKNFQIALRWRVGLQGLTVLGAVAGMLLLKPGEAAQSTPESVKVASVPGRPPTNRQVEKASADQDTARAEFAQRMAEAEEKERQRDLAEKEAVEKLLRPGPKEQRPRPVFGQDRRTF</sequence>
<evidence type="ECO:0000256" key="5">
    <source>
        <dbReference type="ARBA" id="ARBA00023136"/>
    </source>
</evidence>
<feature type="compositionally biased region" description="Basic and acidic residues" evidence="6">
    <location>
        <begin position="130"/>
        <end position="171"/>
    </location>
</feature>
<dbReference type="InParanoid" id="A0A316W401"/>
<evidence type="ECO:0000256" key="2">
    <source>
        <dbReference type="ARBA" id="ARBA00022692"/>
    </source>
</evidence>
<feature type="compositionally biased region" description="Basic and acidic residues" evidence="6">
    <location>
        <begin position="110"/>
        <end position="122"/>
    </location>
</feature>
<evidence type="ECO:0000256" key="7">
    <source>
        <dbReference type="SAM" id="Phobius"/>
    </source>
</evidence>
<feature type="region of interest" description="Disordered" evidence="6">
    <location>
        <begin position="88"/>
        <end position="171"/>
    </location>
</feature>
<reference evidence="9 10" key="1">
    <citation type="journal article" date="2018" name="Mol. Biol. Evol.">
        <title>Broad Genomic Sampling Reveals a Smut Pathogenic Ancestry of the Fungal Clade Ustilaginomycotina.</title>
        <authorList>
            <person name="Kijpornyongpan T."/>
            <person name="Mondo S.J."/>
            <person name="Barry K."/>
            <person name="Sandor L."/>
            <person name="Lee J."/>
            <person name="Lipzen A."/>
            <person name="Pangilinan J."/>
            <person name="LaButti K."/>
            <person name="Hainaut M."/>
            <person name="Henrissat B."/>
            <person name="Grigoriev I.V."/>
            <person name="Spatafora J.W."/>
            <person name="Aime M.C."/>
        </authorList>
    </citation>
    <scope>NUCLEOTIDE SEQUENCE [LARGE SCALE GENOMIC DNA]</scope>
    <source>
        <strain evidence="9 10">MCA 4658</strain>
    </source>
</reference>
<evidence type="ECO:0000256" key="1">
    <source>
        <dbReference type="ARBA" id="ARBA00004325"/>
    </source>
</evidence>
<dbReference type="InterPro" id="IPR050355">
    <property type="entry name" value="RCF1"/>
</dbReference>
<accession>A0A316W401</accession>
<name>A0A316W401_9BASI</name>
<dbReference type="GO" id="GO:0031966">
    <property type="term" value="C:mitochondrial membrane"/>
    <property type="evidence" value="ECO:0007669"/>
    <property type="project" value="UniProtKB-SubCell"/>
</dbReference>
<organism evidence="9 10">
    <name type="scientific">Ceraceosorus guamensis</name>
    <dbReference type="NCBI Taxonomy" id="1522189"/>
    <lineage>
        <taxon>Eukaryota</taxon>
        <taxon>Fungi</taxon>
        <taxon>Dikarya</taxon>
        <taxon>Basidiomycota</taxon>
        <taxon>Ustilaginomycotina</taxon>
        <taxon>Exobasidiomycetes</taxon>
        <taxon>Ceraceosorales</taxon>
        <taxon>Ceraceosoraceae</taxon>
        <taxon>Ceraceosorus</taxon>
    </lineage>
</organism>
<protein>
    <recommendedName>
        <fullName evidence="8">HIG1 domain-containing protein</fullName>
    </recommendedName>
</protein>
<dbReference type="Pfam" id="PF04588">
    <property type="entry name" value="HIG_1_N"/>
    <property type="match status" value="1"/>
</dbReference>
<gene>
    <name evidence="9" type="ORF">IE81DRAFT_345737</name>
</gene>
<evidence type="ECO:0000259" key="8">
    <source>
        <dbReference type="PROSITE" id="PS51503"/>
    </source>
</evidence>
<evidence type="ECO:0000256" key="4">
    <source>
        <dbReference type="ARBA" id="ARBA00023128"/>
    </source>
</evidence>
<dbReference type="GeneID" id="37037824"/>
<keyword evidence="5 7" id="KW-0472">Membrane</keyword>
<dbReference type="STRING" id="1522189.A0A316W401"/>
<evidence type="ECO:0000256" key="6">
    <source>
        <dbReference type="SAM" id="MobiDB-lite"/>
    </source>
</evidence>
<keyword evidence="4" id="KW-0496">Mitochondrion</keyword>
<dbReference type="GO" id="GO:0097250">
    <property type="term" value="P:mitochondrial respirasome assembly"/>
    <property type="evidence" value="ECO:0007669"/>
    <property type="project" value="TreeGrafter"/>
</dbReference>
<dbReference type="OrthoDB" id="6604018at2759"/>
<dbReference type="Proteomes" id="UP000245783">
    <property type="component" value="Unassembled WGS sequence"/>
</dbReference>
<dbReference type="InterPro" id="IPR007667">
    <property type="entry name" value="Hypoxia_induced_domain"/>
</dbReference>
<dbReference type="AlphaFoldDB" id="A0A316W401"/>
<feature type="transmembrane region" description="Helical" evidence="7">
    <location>
        <begin position="62"/>
        <end position="83"/>
    </location>
</feature>
<proteinExistence type="predicted"/>
<evidence type="ECO:0000313" key="10">
    <source>
        <dbReference type="Proteomes" id="UP000245783"/>
    </source>
</evidence>